<protein>
    <submittedName>
        <fullName evidence="5">Putative hydrolase</fullName>
        <ecNumber evidence="5">3.-.-.-</ecNumber>
    </submittedName>
</protein>
<name>A0A140L2F0_9FIRM</name>
<evidence type="ECO:0000256" key="2">
    <source>
        <dbReference type="ARBA" id="ARBA00022801"/>
    </source>
</evidence>
<feature type="binding site" evidence="3">
    <location>
        <position position="91"/>
    </location>
    <ligand>
        <name>Zn(2+)</name>
        <dbReference type="ChEBI" id="CHEBI:29105"/>
        <label>2</label>
    </ligand>
</feature>
<dbReference type="Gene3D" id="3.40.630.10">
    <property type="entry name" value="Zn peptidases"/>
    <property type="match status" value="1"/>
</dbReference>
<feature type="domain" description="Peptidase M20 dimerisation" evidence="4">
    <location>
        <begin position="213"/>
        <end position="308"/>
    </location>
</feature>
<feature type="binding site" evidence="3">
    <location>
        <position position="126"/>
    </location>
    <ligand>
        <name>Zn(2+)</name>
        <dbReference type="ChEBI" id="CHEBI:29105"/>
        <label>2</label>
    </ligand>
</feature>
<dbReference type="EMBL" id="LOED01000040">
    <property type="protein sequence ID" value="KXG74725.1"/>
    <property type="molecule type" value="Genomic_DNA"/>
</dbReference>
<keyword evidence="2 5" id="KW-0378">Hydrolase</keyword>
<comment type="caution">
    <text evidence="5">The sequence shown here is derived from an EMBL/GenBank/DDBJ whole genome shotgun (WGS) entry which is preliminary data.</text>
</comment>
<dbReference type="CDD" id="cd03884">
    <property type="entry name" value="M20_bAS"/>
    <property type="match status" value="1"/>
</dbReference>
<dbReference type="InterPro" id="IPR011650">
    <property type="entry name" value="Peptidase_M20_dimer"/>
</dbReference>
<dbReference type="InterPro" id="IPR002933">
    <property type="entry name" value="Peptidase_M20"/>
</dbReference>
<dbReference type="PATRIC" id="fig|520764.3.peg.2343"/>
<dbReference type="InterPro" id="IPR036264">
    <property type="entry name" value="Bact_exopeptidase_dim_dom"/>
</dbReference>
<gene>
    <name evidence="5" type="ORF">AN618_21820</name>
</gene>
<dbReference type="GO" id="GO:0046872">
    <property type="term" value="F:metal ion binding"/>
    <property type="evidence" value="ECO:0007669"/>
    <property type="project" value="UniProtKB-KW"/>
</dbReference>
<feature type="binding site" evidence="3">
    <location>
        <position position="191"/>
    </location>
    <ligand>
        <name>Zn(2+)</name>
        <dbReference type="ChEBI" id="CHEBI:29105"/>
        <label>1</label>
    </ligand>
</feature>
<feature type="binding site" evidence="3">
    <location>
        <position position="80"/>
    </location>
    <ligand>
        <name>Zn(2+)</name>
        <dbReference type="ChEBI" id="CHEBI:29105"/>
        <label>1</label>
    </ligand>
</feature>
<evidence type="ECO:0000313" key="5">
    <source>
        <dbReference type="EMBL" id="KXG74725.1"/>
    </source>
</evidence>
<keyword evidence="3" id="KW-0479">Metal-binding</keyword>
<dbReference type="Pfam" id="PF07687">
    <property type="entry name" value="M20_dimer"/>
    <property type="match status" value="1"/>
</dbReference>
<comment type="cofactor">
    <cofactor evidence="3">
        <name>Zn(2+)</name>
        <dbReference type="ChEBI" id="CHEBI:29105"/>
    </cofactor>
    <text evidence="3">Binds 2 Zn(2+) ions per subunit.</text>
</comment>
<dbReference type="STRING" id="520764.AN618_21820"/>
<dbReference type="Proteomes" id="UP000070427">
    <property type="component" value="Unassembled WGS sequence"/>
</dbReference>
<keyword evidence="3" id="KW-0862">Zinc</keyword>
<dbReference type="SUPFAM" id="SSF53187">
    <property type="entry name" value="Zn-dependent exopeptidases"/>
    <property type="match status" value="1"/>
</dbReference>
<reference evidence="5 6" key="1">
    <citation type="submission" date="2015-12" db="EMBL/GenBank/DDBJ databases">
        <title>Draft genome sequnece of Fervidicola ferrireducens strain Y170.</title>
        <authorList>
            <person name="Patel B.K."/>
        </authorList>
    </citation>
    <scope>NUCLEOTIDE SEQUENCE [LARGE SCALE GENOMIC DNA]</scope>
    <source>
        <strain evidence="5 6">Y170</strain>
    </source>
</reference>
<dbReference type="Gene3D" id="3.30.70.360">
    <property type="match status" value="1"/>
</dbReference>
<evidence type="ECO:0000256" key="1">
    <source>
        <dbReference type="ARBA" id="ARBA00006153"/>
    </source>
</evidence>
<evidence type="ECO:0000313" key="6">
    <source>
        <dbReference type="Proteomes" id="UP000070427"/>
    </source>
</evidence>
<dbReference type="InParanoid" id="A0A140L2F0"/>
<dbReference type="SUPFAM" id="SSF55031">
    <property type="entry name" value="Bacterial exopeptidase dimerisation domain"/>
    <property type="match status" value="1"/>
</dbReference>
<keyword evidence="6" id="KW-1185">Reference proteome</keyword>
<dbReference type="GO" id="GO:0016813">
    <property type="term" value="F:hydrolase activity, acting on carbon-nitrogen (but not peptide) bonds, in linear amidines"/>
    <property type="evidence" value="ECO:0007669"/>
    <property type="project" value="InterPro"/>
</dbReference>
<evidence type="ECO:0000259" key="4">
    <source>
        <dbReference type="Pfam" id="PF07687"/>
    </source>
</evidence>
<feature type="binding site" evidence="3">
    <location>
        <position position="91"/>
    </location>
    <ligand>
        <name>Zn(2+)</name>
        <dbReference type="ChEBI" id="CHEBI:29105"/>
        <label>1</label>
    </ligand>
</feature>
<dbReference type="PIRSF" id="PIRSF001235">
    <property type="entry name" value="Amidase_carbamoylase"/>
    <property type="match status" value="1"/>
</dbReference>
<dbReference type="NCBIfam" id="NF006771">
    <property type="entry name" value="PRK09290.1-5"/>
    <property type="match status" value="1"/>
</dbReference>
<proteinExistence type="inferred from homology"/>
<feature type="binding site" evidence="3">
    <location>
        <position position="382"/>
    </location>
    <ligand>
        <name>Zn(2+)</name>
        <dbReference type="ChEBI" id="CHEBI:29105"/>
        <label>2</label>
    </ligand>
</feature>
<dbReference type="AlphaFoldDB" id="A0A140L2F0"/>
<accession>A0A140L2F0</accession>
<dbReference type="PANTHER" id="PTHR32494">
    <property type="entry name" value="ALLANTOATE DEIMINASE-RELATED"/>
    <property type="match status" value="1"/>
</dbReference>
<dbReference type="NCBIfam" id="TIGR01879">
    <property type="entry name" value="hydantase"/>
    <property type="match status" value="1"/>
</dbReference>
<sequence length="410" mass="44983">MLFSKLERIKKDIEKMASFTSTPGQGITRFSYTREHEKARDYIMSEMEKAGLEVKEDGVGNIVGRRKGKSELPPILVGSHIDSVKNGGAFDGAAGIVAGLELSRVLKENRVELETPIEIVALVEEEGGRFGGGLFGSRAVAGLVNEEDLKSLTDDGGVSLYDAMKGFGLNPENIKDAVRPKGSFKCFLELHIEQGPVLERENKNIGVVDAIVGIAEYVVRIKGRADHAGTTPMNVRLDALVKASEMILEINRWALREGEGTVATVGKIKVLPGAANIVPREVQFSVDVRSKDKGIMVRMEEKMKDFLEGLRKDGFIGEIDNVIFVDPVFMDEKIKNVIKDTAKSLNLSYKTMVSGAGHDAMILSNICPVGMIFVPSKDGRSHCPDEFTDFEWLKKGIDVMINTVLKLDKI</sequence>
<comment type="similarity">
    <text evidence="1">Belongs to the peptidase M20 family.</text>
</comment>
<dbReference type="Pfam" id="PF01546">
    <property type="entry name" value="Peptidase_M20"/>
    <property type="match status" value="1"/>
</dbReference>
<evidence type="ECO:0000256" key="3">
    <source>
        <dbReference type="PIRSR" id="PIRSR001235-1"/>
    </source>
</evidence>
<dbReference type="PANTHER" id="PTHR32494:SF5">
    <property type="entry name" value="ALLANTOATE AMIDOHYDROLASE"/>
    <property type="match status" value="1"/>
</dbReference>
<dbReference type="EC" id="3.-.-.-" evidence="5"/>
<dbReference type="FunCoup" id="A0A140L2F0">
    <property type="interactions" value="104"/>
</dbReference>
<dbReference type="InterPro" id="IPR010158">
    <property type="entry name" value="Amidase_Cbmase"/>
</dbReference>
<organism evidence="5 6">
    <name type="scientific">Fervidicola ferrireducens</name>
    <dbReference type="NCBI Taxonomy" id="520764"/>
    <lineage>
        <taxon>Bacteria</taxon>
        <taxon>Bacillati</taxon>
        <taxon>Bacillota</taxon>
        <taxon>Clostridia</taxon>
        <taxon>Thermosediminibacterales</taxon>
        <taxon>Thermosediminibacteraceae</taxon>
        <taxon>Fervidicola</taxon>
    </lineage>
</organism>